<evidence type="ECO:0000313" key="4">
    <source>
        <dbReference type="Proteomes" id="UP000028058"/>
    </source>
</evidence>
<name>A0A3R7FBY0_9ACTN</name>
<evidence type="ECO:0000313" key="3">
    <source>
        <dbReference type="EMBL" id="RKM94525.1"/>
    </source>
</evidence>
<dbReference type="OrthoDB" id="4333909at2"/>
<feature type="signal peptide" evidence="2">
    <location>
        <begin position="1"/>
        <end position="23"/>
    </location>
</feature>
<keyword evidence="4" id="KW-1185">Reference proteome</keyword>
<dbReference type="PROSITE" id="PS51257">
    <property type="entry name" value="PROKAR_LIPOPROTEIN"/>
    <property type="match status" value="1"/>
</dbReference>
<dbReference type="EMBL" id="JNAD02000008">
    <property type="protein sequence ID" value="RKM94525.1"/>
    <property type="molecule type" value="Genomic_DNA"/>
</dbReference>
<reference evidence="3 4" key="1">
    <citation type="journal article" date="2014" name="Genome Announc.">
        <title>Draft Genome Sequence of Streptomyces fradiae ATCC 19609, a Strain Highly Sensitive to Antibiotics.</title>
        <authorList>
            <person name="Bekker O.B."/>
            <person name="Klimina K.M."/>
            <person name="Vatlin A.A."/>
            <person name="Zakharevich N.V."/>
            <person name="Kasianov A.S."/>
            <person name="Danilenko V.N."/>
        </authorList>
    </citation>
    <scope>NUCLEOTIDE SEQUENCE [LARGE SCALE GENOMIC DNA]</scope>
    <source>
        <strain evidence="3 4">ATCC 19609</strain>
    </source>
</reference>
<feature type="compositionally biased region" description="Low complexity" evidence="1">
    <location>
        <begin position="34"/>
        <end position="50"/>
    </location>
</feature>
<feature type="chain" id="PRO_5043188374" evidence="2">
    <location>
        <begin position="24"/>
        <end position="228"/>
    </location>
</feature>
<organism evidence="3 4">
    <name type="scientific">Streptomyces xinghaiensis</name>
    <dbReference type="NCBI Taxonomy" id="1038928"/>
    <lineage>
        <taxon>Bacteria</taxon>
        <taxon>Bacillati</taxon>
        <taxon>Actinomycetota</taxon>
        <taxon>Actinomycetes</taxon>
        <taxon>Kitasatosporales</taxon>
        <taxon>Streptomycetaceae</taxon>
        <taxon>Streptomyces</taxon>
    </lineage>
</organism>
<dbReference type="Proteomes" id="UP000028058">
    <property type="component" value="Unassembled WGS sequence"/>
</dbReference>
<dbReference type="AlphaFoldDB" id="A0A3R7FBY0"/>
<proteinExistence type="predicted"/>
<comment type="caution">
    <text evidence="3">The sequence shown here is derived from an EMBL/GenBank/DDBJ whole genome shotgun (WGS) entry which is preliminary data.</text>
</comment>
<evidence type="ECO:0000256" key="2">
    <source>
        <dbReference type="SAM" id="SignalP"/>
    </source>
</evidence>
<accession>A0A3R7FBY0</accession>
<sequence>MHRSATRLLAAAAVIPMMFVAGCSSDSGDDADAKPSASSPAEASASPTTAPAKYAELPKACKAVGKETIEDLVPKADSETGTAGKSSDVNARSTCSWYGLDGFQYRWLDISLQRFESDATLGSAESRAQQYFTKQVDEAKSVKGGKDVKNATPSGIGDEAATVRYDITKDGDGFRNQTVVTRTENVVITLNYNGAGYEDAKPPSADELLKDAEKAAKEAVKAVAGANK</sequence>
<keyword evidence="2" id="KW-0732">Signal</keyword>
<feature type="region of interest" description="Disordered" evidence="1">
    <location>
        <begin position="25"/>
        <end position="50"/>
    </location>
</feature>
<gene>
    <name evidence="3" type="ORF">SFRA_018835</name>
</gene>
<evidence type="ECO:0000256" key="1">
    <source>
        <dbReference type="SAM" id="MobiDB-lite"/>
    </source>
</evidence>
<protein>
    <submittedName>
        <fullName evidence="3">DUF3558 domain-containing protein</fullName>
    </submittedName>
</protein>